<dbReference type="GO" id="GO:0016787">
    <property type="term" value="F:hydrolase activity"/>
    <property type="evidence" value="ECO:0007669"/>
    <property type="project" value="UniProtKB-KW"/>
</dbReference>
<proteinExistence type="inferred from homology"/>
<evidence type="ECO:0000256" key="1">
    <source>
        <dbReference type="ARBA" id="ARBA00006336"/>
    </source>
</evidence>
<dbReference type="InterPro" id="IPR050272">
    <property type="entry name" value="Isochorismatase-like_hydrls"/>
</dbReference>
<keyword evidence="2" id="KW-0378">Hydrolase</keyword>
<evidence type="ECO:0000313" key="4">
    <source>
        <dbReference type="EMBL" id="TCS93593.1"/>
    </source>
</evidence>
<dbReference type="SUPFAM" id="SSF52499">
    <property type="entry name" value="Isochorismatase-like hydrolases"/>
    <property type="match status" value="1"/>
</dbReference>
<dbReference type="AlphaFoldDB" id="A0A4R3L231"/>
<evidence type="ECO:0000256" key="2">
    <source>
        <dbReference type="ARBA" id="ARBA00022801"/>
    </source>
</evidence>
<dbReference type="Proteomes" id="UP000294937">
    <property type="component" value="Unassembled WGS sequence"/>
</dbReference>
<keyword evidence="5" id="KW-1185">Reference proteome</keyword>
<organism evidence="4 5">
    <name type="scientific">Hazenella coriacea</name>
    <dbReference type="NCBI Taxonomy" id="1179467"/>
    <lineage>
        <taxon>Bacteria</taxon>
        <taxon>Bacillati</taxon>
        <taxon>Bacillota</taxon>
        <taxon>Bacilli</taxon>
        <taxon>Bacillales</taxon>
        <taxon>Thermoactinomycetaceae</taxon>
        <taxon>Hazenella</taxon>
    </lineage>
</organism>
<feature type="domain" description="Isochorismatase-like" evidence="3">
    <location>
        <begin position="4"/>
        <end position="144"/>
    </location>
</feature>
<evidence type="ECO:0000313" key="5">
    <source>
        <dbReference type="Proteomes" id="UP000294937"/>
    </source>
</evidence>
<reference evidence="4 5" key="1">
    <citation type="submission" date="2019-03" db="EMBL/GenBank/DDBJ databases">
        <title>Genomic Encyclopedia of Type Strains, Phase IV (KMG-IV): sequencing the most valuable type-strain genomes for metagenomic binning, comparative biology and taxonomic classification.</title>
        <authorList>
            <person name="Goeker M."/>
        </authorList>
    </citation>
    <scope>NUCLEOTIDE SEQUENCE [LARGE SCALE GENOMIC DNA]</scope>
    <source>
        <strain evidence="4 5">DSM 45707</strain>
    </source>
</reference>
<dbReference type="RefSeq" id="WP_131925440.1">
    <property type="nucleotide sequence ID" value="NZ_SMAG01000006.1"/>
</dbReference>
<dbReference type="EMBL" id="SMAG01000006">
    <property type="protein sequence ID" value="TCS93593.1"/>
    <property type="molecule type" value="Genomic_DNA"/>
</dbReference>
<dbReference type="Pfam" id="PF00857">
    <property type="entry name" value="Isochorismatase"/>
    <property type="match status" value="1"/>
</dbReference>
<gene>
    <name evidence="4" type="ORF">EDD58_10626</name>
</gene>
<dbReference type="InterPro" id="IPR036380">
    <property type="entry name" value="Isochorismatase-like_sf"/>
</dbReference>
<name>A0A4R3L231_9BACL</name>
<dbReference type="OrthoDB" id="257098at2"/>
<protein>
    <submittedName>
        <fullName evidence="4">Nicotinamidase-related amidase</fullName>
    </submittedName>
</protein>
<dbReference type="CDD" id="cd01014">
    <property type="entry name" value="nicotinamidase_related"/>
    <property type="match status" value="1"/>
</dbReference>
<accession>A0A4R3L231</accession>
<dbReference type="InterPro" id="IPR000868">
    <property type="entry name" value="Isochorismatase-like_dom"/>
</dbReference>
<sequence length="183" mass="20706">MKTGLLIIDIQNDYFPGGKAELHHPLKALENAQVALKIFRKQRLPVIHVQHLSLQEEAGFFLPNTDGVKIHPEVQPLANEYLVQKHFPNSFLQSNLLDLLQKEQIQNLVVCGMMSHMCINATVRAARDFGFQITLLEDACATKDLIWNGKTIPASQLHESFMAALAHMYYADVVQTDQWLSSQ</sequence>
<dbReference type="Gene3D" id="3.40.50.850">
    <property type="entry name" value="Isochorismatase-like"/>
    <property type="match status" value="1"/>
</dbReference>
<comment type="similarity">
    <text evidence="1">Belongs to the isochorismatase family.</text>
</comment>
<evidence type="ECO:0000259" key="3">
    <source>
        <dbReference type="Pfam" id="PF00857"/>
    </source>
</evidence>
<dbReference type="PANTHER" id="PTHR43540:SF1">
    <property type="entry name" value="ISOCHORISMATASE HYDROLASE"/>
    <property type="match status" value="1"/>
</dbReference>
<comment type="caution">
    <text evidence="4">The sequence shown here is derived from an EMBL/GenBank/DDBJ whole genome shotgun (WGS) entry which is preliminary data.</text>
</comment>
<dbReference type="PANTHER" id="PTHR43540">
    <property type="entry name" value="PEROXYUREIDOACRYLATE/UREIDOACRYLATE AMIDOHYDROLASE-RELATED"/>
    <property type="match status" value="1"/>
</dbReference>